<sequence>MRLTLPHACGARYMFAIDHVDGFSAMQPRTELAASAANTAAARRSEDKQAPARTRRRDLDMNIKLGISAPVQASRVCRRSWHPNLARFAVVDVNAVSNRRRREARSRPDYD</sequence>
<evidence type="ECO:0000256" key="1">
    <source>
        <dbReference type="SAM" id="MobiDB-lite"/>
    </source>
</evidence>
<comment type="caution">
    <text evidence="2">The sequence shown here is derived from an EMBL/GenBank/DDBJ whole genome shotgun (WGS) entry which is preliminary data.</text>
</comment>
<dbReference type="EMBL" id="BGZK01001135">
    <property type="protein sequence ID" value="GBP72150.1"/>
    <property type="molecule type" value="Genomic_DNA"/>
</dbReference>
<dbReference type="Proteomes" id="UP000299102">
    <property type="component" value="Unassembled WGS sequence"/>
</dbReference>
<evidence type="ECO:0000313" key="2">
    <source>
        <dbReference type="EMBL" id="GBP72150.1"/>
    </source>
</evidence>
<reference evidence="2 3" key="1">
    <citation type="journal article" date="2019" name="Commun. Biol.">
        <title>The bagworm genome reveals a unique fibroin gene that provides high tensile strength.</title>
        <authorList>
            <person name="Kono N."/>
            <person name="Nakamura H."/>
            <person name="Ohtoshi R."/>
            <person name="Tomita M."/>
            <person name="Numata K."/>
            <person name="Arakawa K."/>
        </authorList>
    </citation>
    <scope>NUCLEOTIDE SEQUENCE [LARGE SCALE GENOMIC DNA]</scope>
</reference>
<evidence type="ECO:0000313" key="3">
    <source>
        <dbReference type="Proteomes" id="UP000299102"/>
    </source>
</evidence>
<organism evidence="2 3">
    <name type="scientific">Eumeta variegata</name>
    <name type="common">Bagworm moth</name>
    <name type="synonym">Eumeta japonica</name>
    <dbReference type="NCBI Taxonomy" id="151549"/>
    <lineage>
        <taxon>Eukaryota</taxon>
        <taxon>Metazoa</taxon>
        <taxon>Ecdysozoa</taxon>
        <taxon>Arthropoda</taxon>
        <taxon>Hexapoda</taxon>
        <taxon>Insecta</taxon>
        <taxon>Pterygota</taxon>
        <taxon>Neoptera</taxon>
        <taxon>Endopterygota</taxon>
        <taxon>Lepidoptera</taxon>
        <taxon>Glossata</taxon>
        <taxon>Ditrysia</taxon>
        <taxon>Tineoidea</taxon>
        <taxon>Psychidae</taxon>
        <taxon>Oiketicinae</taxon>
        <taxon>Eumeta</taxon>
    </lineage>
</organism>
<keyword evidence="3" id="KW-1185">Reference proteome</keyword>
<protein>
    <submittedName>
        <fullName evidence="2">Uncharacterized protein</fullName>
    </submittedName>
</protein>
<feature type="region of interest" description="Disordered" evidence="1">
    <location>
        <begin position="36"/>
        <end position="55"/>
    </location>
</feature>
<dbReference type="AlphaFoldDB" id="A0A4C1YAU1"/>
<proteinExistence type="predicted"/>
<accession>A0A4C1YAU1</accession>
<name>A0A4C1YAU1_EUMVA</name>
<gene>
    <name evidence="2" type="ORF">EVAR_49740_1</name>
</gene>